<proteinExistence type="inferred from homology"/>
<name>A0A803LNS2_CHEQI</name>
<dbReference type="AlphaFoldDB" id="A0A803LNS2"/>
<protein>
    <recommendedName>
        <fullName evidence="1">Flotillin-like</fullName>
    </recommendedName>
</protein>
<evidence type="ECO:0000256" key="1">
    <source>
        <dbReference type="RuleBase" id="RU366054"/>
    </source>
</evidence>
<dbReference type="PANTHER" id="PTHR13806">
    <property type="entry name" value="FLOTILLIN-RELATED"/>
    <property type="match status" value="1"/>
</dbReference>
<keyword evidence="3" id="KW-1185">Reference proteome</keyword>
<reference evidence="2" key="1">
    <citation type="journal article" date="2017" name="Nature">
        <title>The genome of Chenopodium quinoa.</title>
        <authorList>
            <person name="Jarvis D.E."/>
            <person name="Ho Y.S."/>
            <person name="Lightfoot D.J."/>
            <person name="Schmoeckel S.M."/>
            <person name="Li B."/>
            <person name="Borm T.J.A."/>
            <person name="Ohyanagi H."/>
            <person name="Mineta K."/>
            <person name="Michell C.T."/>
            <person name="Saber N."/>
            <person name="Kharbatia N.M."/>
            <person name="Rupper R.R."/>
            <person name="Sharp A.R."/>
            <person name="Dally N."/>
            <person name="Boughton B.A."/>
            <person name="Woo Y.H."/>
            <person name="Gao G."/>
            <person name="Schijlen E.G.W.M."/>
            <person name="Guo X."/>
            <person name="Momin A.A."/>
            <person name="Negrao S."/>
            <person name="Al-Babili S."/>
            <person name="Gehring C."/>
            <person name="Roessner U."/>
            <person name="Jung C."/>
            <person name="Murphy K."/>
            <person name="Arold S.T."/>
            <person name="Gojobori T."/>
            <person name="van der Linden C.G."/>
            <person name="van Loo E.N."/>
            <person name="Jellen E.N."/>
            <person name="Maughan P.J."/>
            <person name="Tester M."/>
        </authorList>
    </citation>
    <scope>NUCLEOTIDE SEQUENCE [LARGE SCALE GENOMIC DNA]</scope>
    <source>
        <strain evidence="2">cv. PI 614886</strain>
    </source>
</reference>
<evidence type="ECO:0000313" key="3">
    <source>
        <dbReference type="Proteomes" id="UP000596660"/>
    </source>
</evidence>
<dbReference type="Gramene" id="AUR62016601-RA">
    <property type="protein sequence ID" value="AUR62016601-RA:cds"/>
    <property type="gene ID" value="AUR62016601"/>
</dbReference>
<dbReference type="EnsemblPlants" id="AUR62016601-RA">
    <property type="protein sequence ID" value="AUR62016601-RA:cds"/>
    <property type="gene ID" value="AUR62016601"/>
</dbReference>
<dbReference type="PANTHER" id="PTHR13806:SF31">
    <property type="entry name" value="FLOTILLIN-LIKE PROTEIN 1-RELATED"/>
    <property type="match status" value="1"/>
</dbReference>
<reference evidence="2" key="2">
    <citation type="submission" date="2021-03" db="UniProtKB">
        <authorList>
            <consortium name="EnsemblPlants"/>
        </authorList>
    </citation>
    <scope>IDENTIFICATION</scope>
</reference>
<organism evidence="2 3">
    <name type="scientific">Chenopodium quinoa</name>
    <name type="common">Quinoa</name>
    <dbReference type="NCBI Taxonomy" id="63459"/>
    <lineage>
        <taxon>Eukaryota</taxon>
        <taxon>Viridiplantae</taxon>
        <taxon>Streptophyta</taxon>
        <taxon>Embryophyta</taxon>
        <taxon>Tracheophyta</taxon>
        <taxon>Spermatophyta</taxon>
        <taxon>Magnoliopsida</taxon>
        <taxon>eudicotyledons</taxon>
        <taxon>Gunneridae</taxon>
        <taxon>Pentapetalae</taxon>
        <taxon>Caryophyllales</taxon>
        <taxon>Chenopodiaceae</taxon>
        <taxon>Chenopodioideae</taxon>
        <taxon>Atripliceae</taxon>
        <taxon>Chenopodium</taxon>
    </lineage>
</organism>
<keyword evidence="1" id="KW-1003">Cell membrane</keyword>
<evidence type="ECO:0000313" key="2">
    <source>
        <dbReference type="EnsemblPlants" id="AUR62016601-RA:cds"/>
    </source>
</evidence>
<comment type="subcellular location">
    <subcellularLocation>
        <location evidence="1">Cell membrane</location>
        <topology evidence="1">Lipid-anchor</topology>
    </subcellularLocation>
    <subcellularLocation>
        <location evidence="1">Membrane</location>
        <location evidence="1">Caveola</location>
    </subcellularLocation>
</comment>
<accession>A0A803LNS2</accession>
<dbReference type="Proteomes" id="UP000596660">
    <property type="component" value="Unplaced"/>
</dbReference>
<dbReference type="GO" id="GO:0005901">
    <property type="term" value="C:caveola"/>
    <property type="evidence" value="ECO:0007669"/>
    <property type="project" value="UniProtKB-SubCell"/>
</dbReference>
<dbReference type="InterPro" id="IPR027705">
    <property type="entry name" value="Flotillin_fam"/>
</dbReference>
<sequence>MQKQAEAVKASADAAFYTRQQGADAELYGKKKEAEGISALAQAQGYHLITLLKALDGNYAALRDYMMINSGTFQEMAKINADAVQGLQPKISIWSQDLVGPPWGVEMGLVDP</sequence>
<keyword evidence="1" id="KW-0472">Membrane</keyword>
<comment type="similarity">
    <text evidence="1">Belongs to the band 7/mec-2 family. Flotillin subfamily.</text>
</comment>